<dbReference type="SUPFAM" id="SSF52949">
    <property type="entry name" value="Macro domain-like"/>
    <property type="match status" value="1"/>
</dbReference>
<dbReference type="Gene3D" id="3.40.220.10">
    <property type="entry name" value="Leucine Aminopeptidase, subunit E, domain 1"/>
    <property type="match status" value="1"/>
</dbReference>
<dbReference type="Proteomes" id="UP001055658">
    <property type="component" value="Chromosome"/>
</dbReference>
<dbReference type="InterPro" id="IPR043472">
    <property type="entry name" value="Macro_dom-like"/>
</dbReference>
<feature type="domain" description="Macro" evidence="1">
    <location>
        <begin position="1"/>
        <end position="156"/>
    </location>
</feature>
<organism evidence="2 3">
    <name type="scientific">Microbulbifer variabilis</name>
    <dbReference type="NCBI Taxonomy" id="266805"/>
    <lineage>
        <taxon>Bacteria</taxon>
        <taxon>Pseudomonadati</taxon>
        <taxon>Pseudomonadota</taxon>
        <taxon>Gammaproteobacteria</taxon>
        <taxon>Cellvibrionales</taxon>
        <taxon>Microbulbiferaceae</taxon>
        <taxon>Microbulbifer</taxon>
    </lineage>
</organism>
<dbReference type="EMBL" id="CP092418">
    <property type="protein sequence ID" value="USD20993.1"/>
    <property type="molecule type" value="Genomic_DNA"/>
</dbReference>
<sequence>MVSPANSFGIMDGGLDLPIRNELGFEVEDQLQKRIKSDFHGELPIGSAIVISTSNANWPYMISAPTMRIPEDISNTMNAYYAFRAILNSVKLFNKSDPTKKINSIVCPGLGTGIGNLPARRCAGHMRAAYNYLSKPPRIPSFKEIHETHRKLQITY</sequence>
<protein>
    <submittedName>
        <fullName evidence="2">Macro domain-containing protein</fullName>
    </submittedName>
</protein>
<dbReference type="Pfam" id="PF01661">
    <property type="entry name" value="Macro"/>
    <property type="match status" value="1"/>
</dbReference>
<evidence type="ECO:0000313" key="2">
    <source>
        <dbReference type="EMBL" id="USD20993.1"/>
    </source>
</evidence>
<proteinExistence type="predicted"/>
<dbReference type="InterPro" id="IPR002589">
    <property type="entry name" value="Macro_dom"/>
</dbReference>
<dbReference type="PROSITE" id="PS51154">
    <property type="entry name" value="MACRO"/>
    <property type="match status" value="1"/>
</dbReference>
<name>A0ABY4VCU1_9GAMM</name>
<reference evidence="2" key="1">
    <citation type="submission" date="2022-02" db="EMBL/GenBank/DDBJ databases">
        <title>Coral-associated bacteria.</title>
        <authorList>
            <person name="Tang K."/>
            <person name="Wang X."/>
        </authorList>
    </citation>
    <scope>NUCLEOTIDE SEQUENCE</scope>
    <source>
        <strain evidence="2">SCSIO 43006</strain>
    </source>
</reference>
<accession>A0ABY4VCU1</accession>
<gene>
    <name evidence="2" type="ORF">MJO52_18310</name>
</gene>
<evidence type="ECO:0000313" key="3">
    <source>
        <dbReference type="Proteomes" id="UP001055658"/>
    </source>
</evidence>
<keyword evidence="3" id="KW-1185">Reference proteome</keyword>
<evidence type="ECO:0000259" key="1">
    <source>
        <dbReference type="PROSITE" id="PS51154"/>
    </source>
</evidence>